<gene>
    <name evidence="1" type="ORF">SAMN05443429_10585</name>
</gene>
<dbReference type="CDD" id="cd07820">
    <property type="entry name" value="SRPBCC_3"/>
    <property type="match status" value="1"/>
</dbReference>
<dbReference type="EMBL" id="FQYI01000005">
    <property type="protein sequence ID" value="SHI83980.1"/>
    <property type="molecule type" value="Genomic_DNA"/>
</dbReference>
<name>A0A1M6EF88_9FLAO</name>
<evidence type="ECO:0000313" key="2">
    <source>
        <dbReference type="Proteomes" id="UP000184335"/>
    </source>
</evidence>
<reference evidence="1 2" key="1">
    <citation type="submission" date="2016-11" db="EMBL/GenBank/DDBJ databases">
        <authorList>
            <person name="Jaros S."/>
            <person name="Januszkiewicz K."/>
            <person name="Wedrychowicz H."/>
        </authorList>
    </citation>
    <scope>NUCLEOTIDE SEQUENCE [LARGE SCALE GENOMIC DNA]</scope>
    <source>
        <strain evidence="1 2">DSM 25479</strain>
    </source>
</reference>
<keyword evidence="2" id="KW-1185">Reference proteome</keyword>
<organism evidence="1 2">
    <name type="scientific">Cruoricaptor ignavus</name>
    <dbReference type="NCBI Taxonomy" id="1118202"/>
    <lineage>
        <taxon>Bacteria</taxon>
        <taxon>Pseudomonadati</taxon>
        <taxon>Bacteroidota</taxon>
        <taxon>Flavobacteriia</taxon>
        <taxon>Flavobacteriales</taxon>
        <taxon>Weeksellaceae</taxon>
        <taxon>Cruoricaptor</taxon>
    </lineage>
</organism>
<proteinExistence type="predicted"/>
<evidence type="ECO:0000313" key="1">
    <source>
        <dbReference type="EMBL" id="SHI83980.1"/>
    </source>
</evidence>
<sequence>MNISVEKQSGIYILRSVQVLPVGLDEAWDFFSNPKNLDRITPPDMAFRITNNPPDFTYAGQIITYKIGIFPLVKSSWVTEITQFDERRFFVDEQRFGPYAMWHHEHHFREISSGRTEMQDIVSFKLPLGFLGDLIAGKAVVHRVRYIFENRYRVLRQIFPD</sequence>
<accession>A0A1M6EF88</accession>
<dbReference type="InterPro" id="IPR023393">
    <property type="entry name" value="START-like_dom_sf"/>
</dbReference>
<dbReference type="Proteomes" id="UP000184335">
    <property type="component" value="Unassembled WGS sequence"/>
</dbReference>
<dbReference type="AlphaFoldDB" id="A0A1M6EF88"/>
<dbReference type="OrthoDB" id="9793552at2"/>
<dbReference type="Gene3D" id="3.30.530.20">
    <property type="match status" value="1"/>
</dbReference>
<dbReference type="SUPFAM" id="SSF55961">
    <property type="entry name" value="Bet v1-like"/>
    <property type="match status" value="1"/>
</dbReference>
<protein>
    <submittedName>
        <fullName evidence="1">Ligand-binding SRPBCC domain-containing protein</fullName>
    </submittedName>
</protein>